<dbReference type="Pfam" id="PF03644">
    <property type="entry name" value="Glyco_hydro_85"/>
    <property type="match status" value="1"/>
</dbReference>
<protein>
    <recommendedName>
        <fullName evidence="1">Cytosolic endo-beta-N-acetylglucosaminidase TIM barrel domain-containing protein</fullName>
    </recommendedName>
</protein>
<gene>
    <name evidence="2" type="ORF">BT63DRAFT_370016</name>
</gene>
<sequence length="465" mass="52632">MANHYDYFRNSSWRDILRPIRDGLDNIRERIPDLRPYDPTEDNLRKRKRQDDALQGFAYIESFDDLLSWRPEHADPIQKSSTPLLQRTASLNPTKDQPPGAKVLVCHDCSGGYHPYEAVVLNQIEHEDFSLEYLQFVETFVYFSHRLVTIPPPSWTNTLHLNGVLSLGTFIVEPGTKRAEEIFHYTTNSDSTKYFPVAEQLAAIAEAYGFDGWLINIEKTFTQNSWDLDAMIGFLKALRGKMGPTRKLVWYDSLTVGGRVRYQNALTYSNLPFFETCGNILTNYAWEPSMIEMSKAVAKNSGVSVANIYFGVDVWAQNKPVDKYHPRVSFPQNRGGGGTNTGVAVSECRNQGVSSGIFAPAWAYEHFKLPEDGPTVSRCMWEGEPLPKEVECECYGGRPNAAMCHFTHRTDASITRSALEYPAGSEDFFWTDFCKAFSQRTIRPDSSSARTEINAHLGSQSVLPR</sequence>
<dbReference type="OrthoDB" id="284473at2759"/>
<dbReference type="InterPro" id="IPR017853">
    <property type="entry name" value="GH"/>
</dbReference>
<evidence type="ECO:0000313" key="2">
    <source>
        <dbReference type="EMBL" id="KAF2672408.1"/>
    </source>
</evidence>
<dbReference type="InterPro" id="IPR032979">
    <property type="entry name" value="ENGase"/>
</dbReference>
<dbReference type="GO" id="GO:0033925">
    <property type="term" value="F:mannosyl-glycoprotein endo-beta-N-acetylglucosaminidase activity"/>
    <property type="evidence" value="ECO:0007669"/>
    <property type="project" value="UniProtKB-EC"/>
</dbReference>
<dbReference type="AlphaFoldDB" id="A0A6A6UMV6"/>
<organism evidence="2 3">
    <name type="scientific">Microthyrium microscopicum</name>
    <dbReference type="NCBI Taxonomy" id="703497"/>
    <lineage>
        <taxon>Eukaryota</taxon>
        <taxon>Fungi</taxon>
        <taxon>Dikarya</taxon>
        <taxon>Ascomycota</taxon>
        <taxon>Pezizomycotina</taxon>
        <taxon>Dothideomycetes</taxon>
        <taxon>Dothideomycetes incertae sedis</taxon>
        <taxon>Microthyriales</taxon>
        <taxon>Microthyriaceae</taxon>
        <taxon>Microthyrium</taxon>
    </lineage>
</organism>
<dbReference type="GO" id="GO:0005829">
    <property type="term" value="C:cytosol"/>
    <property type="evidence" value="ECO:0007669"/>
    <property type="project" value="UniProtKB-SubCell"/>
</dbReference>
<dbReference type="PANTHER" id="PTHR13246:SF1">
    <property type="entry name" value="CYTOSOLIC ENDO-BETA-N-ACETYLGLUCOSAMINIDASE"/>
    <property type="match status" value="1"/>
</dbReference>
<feature type="non-terminal residue" evidence="2">
    <location>
        <position position="465"/>
    </location>
</feature>
<accession>A0A6A6UMV6</accession>
<keyword evidence="3" id="KW-1185">Reference proteome</keyword>
<evidence type="ECO:0000313" key="3">
    <source>
        <dbReference type="Proteomes" id="UP000799302"/>
    </source>
</evidence>
<dbReference type="InterPro" id="IPR005201">
    <property type="entry name" value="TIM_ENGase"/>
</dbReference>
<dbReference type="Gene3D" id="3.20.20.80">
    <property type="entry name" value="Glycosidases"/>
    <property type="match status" value="1"/>
</dbReference>
<feature type="domain" description="Cytosolic endo-beta-N-acetylglucosaminidase TIM barrel" evidence="1">
    <location>
        <begin position="123"/>
        <end position="439"/>
    </location>
</feature>
<evidence type="ECO:0000259" key="1">
    <source>
        <dbReference type="Pfam" id="PF03644"/>
    </source>
</evidence>
<name>A0A6A6UMV6_9PEZI</name>
<dbReference type="Proteomes" id="UP000799302">
    <property type="component" value="Unassembled WGS sequence"/>
</dbReference>
<dbReference type="PANTHER" id="PTHR13246">
    <property type="entry name" value="ENDO BETA N-ACETYLGLUCOSAMINIDASE"/>
    <property type="match status" value="1"/>
</dbReference>
<dbReference type="SUPFAM" id="SSF51445">
    <property type="entry name" value="(Trans)glycosidases"/>
    <property type="match status" value="1"/>
</dbReference>
<reference evidence="2" key="1">
    <citation type="journal article" date="2020" name="Stud. Mycol.">
        <title>101 Dothideomycetes genomes: a test case for predicting lifestyles and emergence of pathogens.</title>
        <authorList>
            <person name="Haridas S."/>
            <person name="Albert R."/>
            <person name="Binder M."/>
            <person name="Bloem J."/>
            <person name="Labutti K."/>
            <person name="Salamov A."/>
            <person name="Andreopoulos B."/>
            <person name="Baker S."/>
            <person name="Barry K."/>
            <person name="Bills G."/>
            <person name="Bluhm B."/>
            <person name="Cannon C."/>
            <person name="Castanera R."/>
            <person name="Culley D."/>
            <person name="Daum C."/>
            <person name="Ezra D."/>
            <person name="Gonzalez J."/>
            <person name="Henrissat B."/>
            <person name="Kuo A."/>
            <person name="Liang C."/>
            <person name="Lipzen A."/>
            <person name="Lutzoni F."/>
            <person name="Magnuson J."/>
            <person name="Mondo S."/>
            <person name="Nolan M."/>
            <person name="Ohm R."/>
            <person name="Pangilinan J."/>
            <person name="Park H.-J."/>
            <person name="Ramirez L."/>
            <person name="Alfaro M."/>
            <person name="Sun H."/>
            <person name="Tritt A."/>
            <person name="Yoshinaga Y."/>
            <person name="Zwiers L.-H."/>
            <person name="Turgeon B."/>
            <person name="Goodwin S."/>
            <person name="Spatafora J."/>
            <person name="Crous P."/>
            <person name="Grigoriev I."/>
        </authorList>
    </citation>
    <scope>NUCLEOTIDE SEQUENCE</scope>
    <source>
        <strain evidence="2">CBS 115976</strain>
    </source>
</reference>
<dbReference type="EMBL" id="MU004232">
    <property type="protein sequence ID" value="KAF2672408.1"/>
    <property type="molecule type" value="Genomic_DNA"/>
</dbReference>
<proteinExistence type="predicted"/>